<evidence type="ECO:0000313" key="11">
    <source>
        <dbReference type="Proteomes" id="UP000008827"/>
    </source>
</evidence>
<evidence type="ECO:0000256" key="7">
    <source>
        <dbReference type="SAM" id="MobiDB-lite"/>
    </source>
</evidence>
<feature type="region of interest" description="Disordered" evidence="7">
    <location>
        <begin position="84"/>
        <end position="120"/>
    </location>
</feature>
<dbReference type="EMBL" id="CM000839">
    <property type="protein sequence ID" value="KRH54768.1"/>
    <property type="molecule type" value="Genomic_DNA"/>
</dbReference>
<keyword evidence="11" id="KW-1185">Reference proteome</keyword>
<evidence type="ECO:0000313" key="10">
    <source>
        <dbReference type="EnsemblPlants" id="KRH54768"/>
    </source>
</evidence>
<dbReference type="OrthoDB" id="1738616at2759"/>
<gene>
    <name evidence="10" type="primary">LOC100783203</name>
    <name evidence="9" type="ORF">GLYMA_06G207600</name>
</gene>
<dbReference type="InterPro" id="IPR044670">
    <property type="entry name" value="SOFL"/>
</dbReference>
<organism evidence="9">
    <name type="scientific">Glycine max</name>
    <name type="common">Soybean</name>
    <name type="synonym">Glycine hispida</name>
    <dbReference type="NCBI Taxonomy" id="3847"/>
    <lineage>
        <taxon>Eukaryota</taxon>
        <taxon>Viridiplantae</taxon>
        <taxon>Streptophyta</taxon>
        <taxon>Embryophyta</taxon>
        <taxon>Tracheophyta</taxon>
        <taxon>Spermatophyta</taxon>
        <taxon>Magnoliopsida</taxon>
        <taxon>eudicotyledons</taxon>
        <taxon>Gunneridae</taxon>
        <taxon>Pentapetalae</taxon>
        <taxon>rosids</taxon>
        <taxon>fabids</taxon>
        <taxon>Fabales</taxon>
        <taxon>Fabaceae</taxon>
        <taxon>Papilionoideae</taxon>
        <taxon>50 kb inversion clade</taxon>
        <taxon>NPAAA clade</taxon>
        <taxon>indigoferoid/millettioid clade</taxon>
        <taxon>Phaseoleae</taxon>
        <taxon>Glycine</taxon>
        <taxon>Glycine subgen. Soja</taxon>
    </lineage>
</organism>
<dbReference type="Gramene" id="KRH54768">
    <property type="protein sequence ID" value="KRH54768"/>
    <property type="gene ID" value="GLYMA_06G207600"/>
</dbReference>
<reference evidence="9" key="3">
    <citation type="submission" date="2018-07" db="EMBL/GenBank/DDBJ databases">
        <title>WGS assembly of Glycine max.</title>
        <authorList>
            <person name="Schmutz J."/>
            <person name="Cannon S."/>
            <person name="Schlueter J."/>
            <person name="Ma J."/>
            <person name="Mitros T."/>
            <person name="Nelson W."/>
            <person name="Hyten D."/>
            <person name="Song Q."/>
            <person name="Thelen J."/>
            <person name="Cheng J."/>
            <person name="Xu D."/>
            <person name="Hellsten U."/>
            <person name="May G."/>
            <person name="Yu Y."/>
            <person name="Sakurai T."/>
            <person name="Umezawa T."/>
            <person name="Bhattacharyya M."/>
            <person name="Sandhu D."/>
            <person name="Valliyodan B."/>
            <person name="Lindquist E."/>
            <person name="Peto M."/>
            <person name="Grant D."/>
            <person name="Shu S."/>
            <person name="Goodstein D."/>
            <person name="Barry K."/>
            <person name="Futrell-Griggs M."/>
            <person name="Abernathy B."/>
            <person name="Du J."/>
            <person name="Tian Z."/>
            <person name="Zhu L."/>
            <person name="Gill N."/>
            <person name="Joshi T."/>
            <person name="Libault M."/>
            <person name="Sethuraman A."/>
            <person name="Zhang X."/>
            <person name="Shinozaki K."/>
            <person name="Nguyen H."/>
            <person name="Wing R."/>
            <person name="Cregan P."/>
            <person name="Specht J."/>
            <person name="Grimwood J."/>
            <person name="Rokhsar D."/>
            <person name="Stacey G."/>
            <person name="Shoemaker R."/>
            <person name="Jackson S."/>
        </authorList>
    </citation>
    <scope>NUCLEOTIDE SEQUENCE</scope>
    <source>
        <tissue evidence="9">Callus</tissue>
    </source>
</reference>
<dbReference type="PANTHER" id="PTHR33347:SF31">
    <property type="entry name" value="PROTEIN SOB FIVE-LIKE 1"/>
    <property type="match status" value="1"/>
</dbReference>
<evidence type="ECO:0000256" key="2">
    <source>
        <dbReference type="ARBA" id="ARBA00022490"/>
    </source>
</evidence>
<accession>A0A0R0JJY8</accession>
<evidence type="ECO:0000256" key="8">
    <source>
        <dbReference type="SAM" id="SignalP"/>
    </source>
</evidence>
<evidence type="ECO:0000313" key="9">
    <source>
        <dbReference type="EMBL" id="KRH54768.1"/>
    </source>
</evidence>
<feature type="chain" id="PRO_5014522021" evidence="8">
    <location>
        <begin position="25"/>
        <end position="165"/>
    </location>
</feature>
<proteinExistence type="inferred from homology"/>
<sequence length="165" mass="18087">MLFVSLSSTASLSLSLSLSLSASAAAIAMEPPMLGGEEECHSNESGWTMYIGSPRDEDAQHCDDDDHHHHSFLEEDYDYESAAAAAQHCDVESDDSMASDASSGPSKSKEQVNKKDNKYYCSEKKVEKKNEIMAFNSKEKAPAAVHQNDSKVKVNKNYMVGTRKS</sequence>
<keyword evidence="4" id="KW-0932">Cytokinin signaling pathway</keyword>
<dbReference type="Proteomes" id="UP000008827">
    <property type="component" value="Chromosome 6"/>
</dbReference>
<evidence type="ECO:0000256" key="6">
    <source>
        <dbReference type="ARBA" id="ARBA00024199"/>
    </source>
</evidence>
<evidence type="ECO:0000256" key="4">
    <source>
        <dbReference type="ARBA" id="ARBA00022864"/>
    </source>
</evidence>
<keyword evidence="5" id="KW-0539">Nucleus</keyword>
<dbReference type="GO" id="GO:0009691">
    <property type="term" value="P:cytokinin biosynthetic process"/>
    <property type="evidence" value="ECO:0007669"/>
    <property type="project" value="UniProtKB-KW"/>
</dbReference>
<comment type="subcellular location">
    <subcellularLocation>
        <location evidence="1">Cytoplasm</location>
    </subcellularLocation>
</comment>
<comment type="similarity">
    <text evidence="6">Belongs to the SOFL plant protein family.</text>
</comment>
<evidence type="ECO:0000256" key="1">
    <source>
        <dbReference type="ARBA" id="ARBA00004496"/>
    </source>
</evidence>
<evidence type="ECO:0000256" key="3">
    <source>
        <dbReference type="ARBA" id="ARBA00022712"/>
    </source>
</evidence>
<keyword evidence="2" id="KW-0963">Cytoplasm</keyword>
<dbReference type="GeneID" id="100783203"/>
<keyword evidence="8" id="KW-0732">Signal</keyword>
<dbReference type="ExpressionAtlas" id="A0A0R0JJY8">
    <property type="expression patterns" value="baseline and differential"/>
</dbReference>
<reference evidence="10" key="2">
    <citation type="submission" date="2018-02" db="UniProtKB">
        <authorList>
            <consortium name="EnsemblPlants"/>
        </authorList>
    </citation>
    <scope>IDENTIFICATION</scope>
    <source>
        <strain evidence="10">Williams 82</strain>
    </source>
</reference>
<dbReference type="AlphaFoldDB" id="A0A0R0JJY8"/>
<protein>
    <submittedName>
        <fullName evidence="9 10">Uncharacterized protein</fullName>
    </submittedName>
</protein>
<evidence type="ECO:0000256" key="5">
    <source>
        <dbReference type="ARBA" id="ARBA00023242"/>
    </source>
</evidence>
<keyword evidence="3" id="KW-0203">Cytokinin biosynthesis</keyword>
<dbReference type="GO" id="GO:0009736">
    <property type="term" value="P:cytokinin-activated signaling pathway"/>
    <property type="evidence" value="ECO:0007669"/>
    <property type="project" value="UniProtKB-KW"/>
</dbReference>
<dbReference type="EnsemblPlants" id="KRH54768">
    <property type="protein sequence ID" value="KRH54768"/>
    <property type="gene ID" value="GLYMA_06G207600"/>
</dbReference>
<feature type="compositionally biased region" description="Basic and acidic residues" evidence="7">
    <location>
        <begin position="107"/>
        <end position="120"/>
    </location>
</feature>
<dbReference type="GO" id="GO:0005737">
    <property type="term" value="C:cytoplasm"/>
    <property type="evidence" value="ECO:0007669"/>
    <property type="project" value="UniProtKB-SubCell"/>
</dbReference>
<dbReference type="RefSeq" id="XP_006582035.2">
    <property type="nucleotide sequence ID" value="XM_006581972.4"/>
</dbReference>
<feature type="signal peptide" evidence="8">
    <location>
        <begin position="1"/>
        <end position="24"/>
    </location>
</feature>
<dbReference type="PANTHER" id="PTHR33347">
    <property type="entry name" value="OSJNBA0091C07.3 PROTEIN"/>
    <property type="match status" value="1"/>
</dbReference>
<name>A0A0R0JJY8_SOYBN</name>
<reference evidence="9 10" key="1">
    <citation type="journal article" date="2010" name="Nature">
        <title>Genome sequence of the palaeopolyploid soybean.</title>
        <authorList>
            <person name="Schmutz J."/>
            <person name="Cannon S.B."/>
            <person name="Schlueter J."/>
            <person name="Ma J."/>
            <person name="Mitros T."/>
            <person name="Nelson W."/>
            <person name="Hyten D.L."/>
            <person name="Song Q."/>
            <person name="Thelen J.J."/>
            <person name="Cheng J."/>
            <person name="Xu D."/>
            <person name="Hellsten U."/>
            <person name="May G.D."/>
            <person name="Yu Y."/>
            <person name="Sakurai T."/>
            <person name="Umezawa T."/>
            <person name="Bhattacharyya M.K."/>
            <person name="Sandhu D."/>
            <person name="Valliyodan B."/>
            <person name="Lindquist E."/>
            <person name="Peto M."/>
            <person name="Grant D."/>
            <person name="Shu S."/>
            <person name="Goodstein D."/>
            <person name="Barry K."/>
            <person name="Futrell-Griggs M."/>
            <person name="Abernathy B."/>
            <person name="Du J."/>
            <person name="Tian Z."/>
            <person name="Zhu L."/>
            <person name="Gill N."/>
            <person name="Joshi T."/>
            <person name="Libault M."/>
            <person name="Sethuraman A."/>
            <person name="Zhang X.-C."/>
            <person name="Shinozaki K."/>
            <person name="Nguyen H.T."/>
            <person name="Wing R.A."/>
            <person name="Cregan P."/>
            <person name="Specht J."/>
            <person name="Grimwood J."/>
            <person name="Rokhsar D."/>
            <person name="Stacey G."/>
            <person name="Shoemaker R.C."/>
            <person name="Jackson S.A."/>
        </authorList>
    </citation>
    <scope>NUCLEOTIDE SEQUENCE [LARGE SCALE GENOMIC DNA]</scope>
    <source>
        <strain evidence="10">cv. Williams 82</strain>
        <tissue evidence="9">Callus</tissue>
    </source>
</reference>